<comment type="caution">
    <text evidence="2">The sequence shown here is derived from an EMBL/GenBank/DDBJ whole genome shotgun (WGS) entry which is preliminary data.</text>
</comment>
<dbReference type="InterPro" id="IPR010730">
    <property type="entry name" value="HET"/>
</dbReference>
<evidence type="ECO:0000313" key="2">
    <source>
        <dbReference type="EMBL" id="CAK7235095.1"/>
    </source>
</evidence>
<dbReference type="PANTHER" id="PTHR33112:SF16">
    <property type="entry name" value="HETEROKARYON INCOMPATIBILITY DOMAIN-CONTAINING PROTEIN"/>
    <property type="match status" value="1"/>
</dbReference>
<sequence>MTFCSLCVEMTLPGLVELAKLDFDSASFPNTYYHHHTSFQELEECASASGCPLCRVIVDSFENALHDPNNPTWPVPGAPKMAITGAGTSAVPAVPAPGLTAGATIRDAARLLRQSDVRIALRTRQTGAILRTVRMFDFLAVRLGERLELGDPLRVPDLTLALRVPGTPYQDYSSLEKNLPVVDGYKVACATVDSNLASAANFGIARSWLDGCRHNHDQTTCTTTAYTGLPPCLPTRVIDVSSKPPRIVHAVDIHAGTPEQGCAEYVALSHCWGGPIETLLLHKTIKSFSKCLPADKDLPANFRDAMAITRALGISYLWIDSLCIIQDSVDDWRRESRVMGAVYSRATVSLLAMSSAASAEGILKETPKPKVPNCVMPFKLDDRTVTLQVETIFQDCENLRKLTELAPLSERGWCLQELVFSSRILFYGRDNIYWFCPQGGYKSTEGVPDGIQFPNNTYPSISSFYYGQNSKSSNGTLSTVESILTDFYHFVESYAQRRLTFGTDKFPAVSSFAQNVHTALENQGFNSEYMAGVWSGDFRRGLLYCPERMHAAHVVQADEKDGLYRAPSWSWAVTDKPIKFLAAETSLRGSSPLNLQLVSWKSDLRDPNNPFGSVDDAHMVVKGRTCTLRRSAKHFIGAYTWDKDEEEQGTAWFDDQPYVEGTTELVDTKNGNCVVFEGEDDTFLCTYYAPSDSTGERKTVHPDIHECEEQEYKILMIDLGLQDDEDEDEDLSDEEDWEMMERLIHCLILQNVPDNTSSDNNVYKRVGCLVLEWKNREKVDDWDEETLKLV</sequence>
<proteinExistence type="predicted"/>
<name>A0ABP0CU46_9PEZI</name>
<dbReference type="Proteomes" id="UP001642482">
    <property type="component" value="Unassembled WGS sequence"/>
</dbReference>
<feature type="domain" description="Heterokaryon incompatibility" evidence="1">
    <location>
        <begin position="265"/>
        <end position="417"/>
    </location>
</feature>
<dbReference type="EMBL" id="CAWUHD010000143">
    <property type="protein sequence ID" value="CAK7235095.1"/>
    <property type="molecule type" value="Genomic_DNA"/>
</dbReference>
<dbReference type="Pfam" id="PF06985">
    <property type="entry name" value="HET"/>
    <property type="match status" value="1"/>
</dbReference>
<evidence type="ECO:0000259" key="1">
    <source>
        <dbReference type="Pfam" id="PF06985"/>
    </source>
</evidence>
<dbReference type="PANTHER" id="PTHR33112">
    <property type="entry name" value="DOMAIN PROTEIN, PUTATIVE-RELATED"/>
    <property type="match status" value="1"/>
</dbReference>
<accession>A0ABP0CU46</accession>
<protein>
    <recommendedName>
        <fullName evidence="1">Heterokaryon incompatibility domain-containing protein</fullName>
    </recommendedName>
</protein>
<reference evidence="2 3" key="1">
    <citation type="submission" date="2024-01" db="EMBL/GenBank/DDBJ databases">
        <authorList>
            <person name="Allen C."/>
            <person name="Tagirdzhanova G."/>
        </authorList>
    </citation>
    <scope>NUCLEOTIDE SEQUENCE [LARGE SCALE GENOMIC DNA]</scope>
</reference>
<keyword evidence="3" id="KW-1185">Reference proteome</keyword>
<organism evidence="2 3">
    <name type="scientific">Sporothrix eucalyptigena</name>
    <dbReference type="NCBI Taxonomy" id="1812306"/>
    <lineage>
        <taxon>Eukaryota</taxon>
        <taxon>Fungi</taxon>
        <taxon>Dikarya</taxon>
        <taxon>Ascomycota</taxon>
        <taxon>Pezizomycotina</taxon>
        <taxon>Sordariomycetes</taxon>
        <taxon>Sordariomycetidae</taxon>
        <taxon>Ophiostomatales</taxon>
        <taxon>Ophiostomataceae</taxon>
        <taxon>Sporothrix</taxon>
    </lineage>
</organism>
<gene>
    <name evidence="2" type="ORF">SEUCBS140593_009166</name>
</gene>
<evidence type="ECO:0000313" key="3">
    <source>
        <dbReference type="Proteomes" id="UP001642482"/>
    </source>
</evidence>